<dbReference type="InParanoid" id="L0HB71"/>
<dbReference type="HOGENOM" id="CLU_2021507_0_0_2"/>
<dbReference type="EMBL" id="CP003167">
    <property type="protein sequence ID" value="AGB01997.1"/>
    <property type="molecule type" value="Genomic_DNA"/>
</dbReference>
<sequence length="122" mass="13970" precursor="true">MQTISLVCMLLISALLASGCTMLPGYHIISDTPDPVIGQWISGEPPQSEMHIVFYENRSYLTQNYFLNRGAITEYGTWTKIERGFYSAQSTSGGITNWTYDAFSDSVYIRDIPQQRYFRYRG</sequence>
<keyword evidence="2" id="KW-1185">Reference proteome</keyword>
<gene>
    <name evidence="1" type="ordered locus">Metfor_0942</name>
</gene>
<dbReference type="Proteomes" id="UP000010824">
    <property type="component" value="Chromosome"/>
</dbReference>
<dbReference type="eggNOG" id="arCOG09484">
    <property type="taxonomic scope" value="Archaea"/>
</dbReference>
<dbReference type="RefSeq" id="WP_015284961.1">
    <property type="nucleotide sequence ID" value="NC_019943.1"/>
</dbReference>
<accession>L0HB71</accession>
<protein>
    <submittedName>
        <fullName evidence="1">Uncharacterized protein</fullName>
    </submittedName>
</protein>
<evidence type="ECO:0000313" key="2">
    <source>
        <dbReference type="Proteomes" id="UP000010824"/>
    </source>
</evidence>
<name>L0HB71_METFS</name>
<dbReference type="KEGG" id="mfo:Metfor_0942"/>
<dbReference type="AlphaFoldDB" id="L0HB71"/>
<reference evidence="2" key="1">
    <citation type="submission" date="2011-12" db="EMBL/GenBank/DDBJ databases">
        <title>Complete sequence of Methanoregula formicicum SMSP.</title>
        <authorList>
            <person name="Lucas S."/>
            <person name="Han J."/>
            <person name="Lapidus A."/>
            <person name="Cheng J.-F."/>
            <person name="Goodwin L."/>
            <person name="Pitluck S."/>
            <person name="Peters L."/>
            <person name="Ovchinnikova G."/>
            <person name="Teshima H."/>
            <person name="Detter J.C."/>
            <person name="Han C."/>
            <person name="Tapia R."/>
            <person name="Land M."/>
            <person name="Hauser L."/>
            <person name="Kyrpides N."/>
            <person name="Ivanova N."/>
            <person name="Pagani I."/>
            <person name="Imachi H."/>
            <person name="Tamaki H."/>
            <person name="Sekiguchi Y."/>
            <person name="Kamagata Y."/>
            <person name="Cadillo-Quiroz H."/>
            <person name="Zinder S."/>
            <person name="Liu W.-T."/>
            <person name="Woyke T."/>
        </authorList>
    </citation>
    <scope>NUCLEOTIDE SEQUENCE [LARGE SCALE GENOMIC DNA]</scope>
    <source>
        <strain evidence="2">DSM 22288 / NBRC 105244 / SMSP</strain>
    </source>
</reference>
<reference evidence="1 2" key="2">
    <citation type="journal article" date="2014" name="Genome Announc.">
        <title>Complete Genome Sequence of Methanoregula formicica SMSPT, a Mesophilic Hydrogenotrophic Methanogen Isolated from a Methanogenic Upflow Anaerobic Sludge Blanket Reactor.</title>
        <authorList>
            <person name="Yamamoto K."/>
            <person name="Tamaki H."/>
            <person name="Cadillo-Quiroz H."/>
            <person name="Imachi H."/>
            <person name="Kyrpides N."/>
            <person name="Woyke T."/>
            <person name="Goodwin L."/>
            <person name="Zinder S.H."/>
            <person name="Kamagata Y."/>
            <person name="Liu W.T."/>
        </authorList>
    </citation>
    <scope>NUCLEOTIDE SEQUENCE [LARGE SCALE GENOMIC DNA]</scope>
    <source>
        <strain evidence="2">DSM 22288 / NBRC 105244 / SMSP</strain>
    </source>
</reference>
<proteinExistence type="predicted"/>
<dbReference type="GeneID" id="14310255"/>
<evidence type="ECO:0000313" key="1">
    <source>
        <dbReference type="EMBL" id="AGB01997.1"/>
    </source>
</evidence>
<organism evidence="1 2">
    <name type="scientific">Methanoregula formicica (strain DSM 22288 / NBRC 105244 / SMSP)</name>
    <dbReference type="NCBI Taxonomy" id="593750"/>
    <lineage>
        <taxon>Archaea</taxon>
        <taxon>Methanobacteriati</taxon>
        <taxon>Methanobacteriota</taxon>
        <taxon>Stenosarchaea group</taxon>
        <taxon>Methanomicrobia</taxon>
        <taxon>Methanomicrobiales</taxon>
        <taxon>Methanoregulaceae</taxon>
        <taxon>Methanoregula</taxon>
    </lineage>
</organism>